<protein>
    <submittedName>
        <fullName evidence="8">Endonuclease</fullName>
    </submittedName>
</protein>
<evidence type="ECO:0000256" key="1">
    <source>
        <dbReference type="ARBA" id="ARBA00022722"/>
    </source>
</evidence>
<keyword evidence="9" id="KW-1185">Reference proteome</keyword>
<gene>
    <name evidence="8" type="ORF">GCM10011396_46130</name>
</gene>
<proteinExistence type="predicted"/>
<feature type="chain" id="PRO_5037503945" evidence="7">
    <location>
        <begin position="23"/>
        <end position="339"/>
    </location>
</feature>
<reference evidence="8" key="1">
    <citation type="journal article" date="2014" name="Int. J. Syst. Evol. Microbiol.">
        <title>Complete genome sequence of Corynebacterium casei LMG S-19264T (=DSM 44701T), isolated from a smear-ripened cheese.</title>
        <authorList>
            <consortium name="US DOE Joint Genome Institute (JGI-PGF)"/>
            <person name="Walter F."/>
            <person name="Albersmeier A."/>
            <person name="Kalinowski J."/>
            <person name="Ruckert C."/>
        </authorList>
    </citation>
    <scope>NUCLEOTIDE SEQUENCE</scope>
    <source>
        <strain evidence="8">CGMCC 1.10998</strain>
    </source>
</reference>
<dbReference type="AlphaFoldDB" id="A0A916XPP5"/>
<name>A0A916XPP5_9BURK</name>
<evidence type="ECO:0000256" key="4">
    <source>
        <dbReference type="ARBA" id="ARBA00022801"/>
    </source>
</evidence>
<dbReference type="GO" id="GO:0004519">
    <property type="term" value="F:endonuclease activity"/>
    <property type="evidence" value="ECO:0007669"/>
    <property type="project" value="UniProtKB-KW"/>
</dbReference>
<evidence type="ECO:0000256" key="6">
    <source>
        <dbReference type="ARBA" id="ARBA00023180"/>
    </source>
</evidence>
<dbReference type="EMBL" id="BMED01000006">
    <property type="protein sequence ID" value="GGC93591.1"/>
    <property type="molecule type" value="Genomic_DNA"/>
</dbReference>
<reference evidence="8" key="2">
    <citation type="submission" date="2020-09" db="EMBL/GenBank/DDBJ databases">
        <authorList>
            <person name="Sun Q."/>
            <person name="Zhou Y."/>
        </authorList>
    </citation>
    <scope>NUCLEOTIDE SEQUENCE</scope>
    <source>
        <strain evidence="8">CGMCC 1.10998</strain>
    </source>
</reference>
<evidence type="ECO:0000256" key="3">
    <source>
        <dbReference type="ARBA" id="ARBA00022759"/>
    </source>
</evidence>
<keyword evidence="1" id="KW-0540">Nuclease</keyword>
<keyword evidence="2" id="KW-0479">Metal-binding</keyword>
<dbReference type="SUPFAM" id="SSF48537">
    <property type="entry name" value="Phospholipase C/P1 nuclease"/>
    <property type="match status" value="1"/>
</dbReference>
<keyword evidence="6" id="KW-0325">Glycoprotein</keyword>
<evidence type="ECO:0000256" key="5">
    <source>
        <dbReference type="ARBA" id="ARBA00023157"/>
    </source>
</evidence>
<keyword evidence="4" id="KW-0378">Hydrolase</keyword>
<keyword evidence="3 8" id="KW-0255">Endonuclease</keyword>
<comment type="caution">
    <text evidence="8">The sequence shown here is derived from an EMBL/GenBank/DDBJ whole genome shotgun (WGS) entry which is preliminary data.</text>
</comment>
<dbReference type="InterPro" id="IPR003154">
    <property type="entry name" value="S1/P1nuclease"/>
</dbReference>
<accession>A0A916XPP5</accession>
<organism evidence="8 9">
    <name type="scientific">Undibacterium terreum</name>
    <dbReference type="NCBI Taxonomy" id="1224302"/>
    <lineage>
        <taxon>Bacteria</taxon>
        <taxon>Pseudomonadati</taxon>
        <taxon>Pseudomonadota</taxon>
        <taxon>Betaproteobacteria</taxon>
        <taxon>Burkholderiales</taxon>
        <taxon>Oxalobacteraceae</taxon>
        <taxon>Undibacterium</taxon>
    </lineage>
</organism>
<dbReference type="GO" id="GO:0016788">
    <property type="term" value="F:hydrolase activity, acting on ester bonds"/>
    <property type="evidence" value="ECO:0007669"/>
    <property type="project" value="InterPro"/>
</dbReference>
<dbReference type="CDD" id="cd11010">
    <property type="entry name" value="S1-P1_nuclease"/>
    <property type="match status" value="1"/>
</dbReference>
<feature type="signal peptide" evidence="7">
    <location>
        <begin position="1"/>
        <end position="22"/>
    </location>
</feature>
<dbReference type="PANTHER" id="PTHR33146:SF26">
    <property type="entry name" value="ENDONUCLEASE 4"/>
    <property type="match status" value="1"/>
</dbReference>
<dbReference type="GO" id="GO:0006308">
    <property type="term" value="P:DNA catabolic process"/>
    <property type="evidence" value="ECO:0007669"/>
    <property type="project" value="InterPro"/>
</dbReference>
<dbReference type="Gene3D" id="1.10.575.10">
    <property type="entry name" value="P1 Nuclease"/>
    <property type="match status" value="1"/>
</dbReference>
<dbReference type="PANTHER" id="PTHR33146">
    <property type="entry name" value="ENDONUCLEASE 4"/>
    <property type="match status" value="1"/>
</dbReference>
<evidence type="ECO:0000256" key="2">
    <source>
        <dbReference type="ARBA" id="ARBA00022723"/>
    </source>
</evidence>
<keyword evidence="7" id="KW-0732">Signal</keyword>
<evidence type="ECO:0000313" key="9">
    <source>
        <dbReference type="Proteomes" id="UP000637423"/>
    </source>
</evidence>
<evidence type="ECO:0000256" key="7">
    <source>
        <dbReference type="SAM" id="SignalP"/>
    </source>
</evidence>
<dbReference type="InterPro" id="IPR008947">
    <property type="entry name" value="PLipase_C/P1_nuclease_dom_sf"/>
</dbReference>
<dbReference type="RefSeq" id="WP_188568508.1">
    <property type="nucleotide sequence ID" value="NZ_BMED01000006.1"/>
</dbReference>
<dbReference type="GO" id="GO:0003676">
    <property type="term" value="F:nucleic acid binding"/>
    <property type="evidence" value="ECO:0007669"/>
    <property type="project" value="InterPro"/>
</dbReference>
<dbReference type="Proteomes" id="UP000637423">
    <property type="component" value="Unassembled WGS sequence"/>
</dbReference>
<dbReference type="Pfam" id="PF02265">
    <property type="entry name" value="S1-P1_nuclease"/>
    <property type="match status" value="1"/>
</dbReference>
<keyword evidence="5" id="KW-1015">Disulfide bond</keyword>
<sequence>MSRLRFKIAGLPLLVASTCAFAFGPPGHEEIGAIADKILAQDNPKVYKKIQATLGTTLEQAAVWMDCAKNVQISKGAFKYVKSPKYPSPECKPFETEEGKRHFEDYVERNWDGCDEKKECHKDYHYTDISIQHTDYNSNYVGAHQYDILNAVNAAVAKLRRQSVNEPFSIKTKQEAVLMLAHFVGDIHQPLHVGSVYLDKNGTVVNGLLNGEYDPSTFTQGGNLIRVNASGKLHAEWDHIPPNLKANTTQNIIAAAVDVPPTKGDVGGWAQSWAEETLGVSAKVFAWMNFVGIENNKDFKWQANFEDRKKYLVMYKQVEQEQIVKAGARLAAMLTELYK</sequence>
<dbReference type="GO" id="GO:0046872">
    <property type="term" value="F:metal ion binding"/>
    <property type="evidence" value="ECO:0007669"/>
    <property type="project" value="UniProtKB-KW"/>
</dbReference>
<evidence type="ECO:0000313" key="8">
    <source>
        <dbReference type="EMBL" id="GGC93591.1"/>
    </source>
</evidence>